<evidence type="ECO:0000313" key="2">
    <source>
        <dbReference type="EMBL" id="MBE9145604.1"/>
    </source>
</evidence>
<gene>
    <name evidence="2" type="ORF">IQ236_20645</name>
</gene>
<dbReference type="EMBL" id="JADEWU010000063">
    <property type="protein sequence ID" value="MBE9145604.1"/>
    <property type="molecule type" value="Genomic_DNA"/>
</dbReference>
<dbReference type="PANTHER" id="PTHR36558">
    <property type="entry name" value="GLR1098 PROTEIN"/>
    <property type="match status" value="1"/>
</dbReference>
<evidence type="ECO:0000259" key="1">
    <source>
        <dbReference type="Pfam" id="PF05685"/>
    </source>
</evidence>
<comment type="caution">
    <text evidence="2">The sequence shown here is derived from an EMBL/GenBank/DDBJ whole genome shotgun (WGS) entry which is preliminary data.</text>
</comment>
<dbReference type="InterPro" id="IPR011335">
    <property type="entry name" value="Restrct_endonuc-II-like"/>
</dbReference>
<dbReference type="CDD" id="cd06260">
    <property type="entry name" value="DUF820-like"/>
    <property type="match status" value="1"/>
</dbReference>
<feature type="domain" description="Putative restriction endonuclease" evidence="1">
    <location>
        <begin position="12"/>
        <end position="172"/>
    </location>
</feature>
<dbReference type="Proteomes" id="UP000640725">
    <property type="component" value="Unassembled WGS sequence"/>
</dbReference>
<dbReference type="Pfam" id="PF05685">
    <property type="entry name" value="Uma2"/>
    <property type="match status" value="1"/>
</dbReference>
<keyword evidence="2" id="KW-0540">Nuclease</keyword>
<dbReference type="PANTHER" id="PTHR36558:SF1">
    <property type="entry name" value="RESTRICTION ENDONUCLEASE DOMAIN-CONTAINING PROTEIN-RELATED"/>
    <property type="match status" value="1"/>
</dbReference>
<dbReference type="InterPro" id="IPR008538">
    <property type="entry name" value="Uma2"/>
</dbReference>
<protein>
    <submittedName>
        <fullName evidence="2">Uma2 family endonuclease</fullName>
    </submittedName>
</protein>
<sequence length="203" mass="24083">MSSQLQTRYYTPEEYLEWEEQADYKHEYRDGEIVPMTGGTTNHNKIALNVAAYLKFALRGHNYDVYIGDVRLWIPRYRQYTYPDIMVIQRPPVYSGTGTTTVMNPMLITEVLSKSTQNYDQGDKFTYYRSIPELQEYILIAQQDYKVMQYVKNDKTQWILTEYEGETSQFKLASFDIHFNFNELYEGVDFNQQELSNNQNLSE</sequence>
<keyword evidence="3" id="KW-1185">Reference proteome</keyword>
<dbReference type="SUPFAM" id="SSF52980">
    <property type="entry name" value="Restriction endonuclease-like"/>
    <property type="match status" value="1"/>
</dbReference>
<dbReference type="Gene3D" id="3.90.1570.10">
    <property type="entry name" value="tt1808, chain A"/>
    <property type="match status" value="1"/>
</dbReference>
<name>A0ABR9UJ53_9CYAN</name>
<keyword evidence="2" id="KW-0255">Endonuclease</keyword>
<dbReference type="GO" id="GO:0004519">
    <property type="term" value="F:endonuclease activity"/>
    <property type="evidence" value="ECO:0007669"/>
    <property type="project" value="UniProtKB-KW"/>
</dbReference>
<dbReference type="InterPro" id="IPR012296">
    <property type="entry name" value="Nuclease_put_TT1808"/>
</dbReference>
<accession>A0ABR9UJ53</accession>
<keyword evidence="2" id="KW-0378">Hydrolase</keyword>
<evidence type="ECO:0000313" key="3">
    <source>
        <dbReference type="Proteomes" id="UP000640725"/>
    </source>
</evidence>
<organism evidence="2 3">
    <name type="scientific">Planktothrix mougeotii LEGE 06226</name>
    <dbReference type="NCBI Taxonomy" id="1828728"/>
    <lineage>
        <taxon>Bacteria</taxon>
        <taxon>Bacillati</taxon>
        <taxon>Cyanobacteriota</taxon>
        <taxon>Cyanophyceae</taxon>
        <taxon>Oscillatoriophycideae</taxon>
        <taxon>Oscillatoriales</taxon>
        <taxon>Microcoleaceae</taxon>
        <taxon>Planktothrix</taxon>
    </lineage>
</organism>
<dbReference type="RefSeq" id="WP_193871030.1">
    <property type="nucleotide sequence ID" value="NZ_JADEWU010000063.1"/>
</dbReference>
<reference evidence="2 3" key="1">
    <citation type="submission" date="2020-10" db="EMBL/GenBank/DDBJ databases">
        <authorList>
            <person name="Castelo-Branco R."/>
            <person name="Eusebio N."/>
            <person name="Adriana R."/>
            <person name="Vieira A."/>
            <person name="Brugerolle De Fraissinette N."/>
            <person name="Rezende De Castro R."/>
            <person name="Schneider M.P."/>
            <person name="Vasconcelos V."/>
            <person name="Leao P.N."/>
        </authorList>
    </citation>
    <scope>NUCLEOTIDE SEQUENCE [LARGE SCALE GENOMIC DNA]</scope>
    <source>
        <strain evidence="2 3">LEGE 06226</strain>
    </source>
</reference>
<proteinExistence type="predicted"/>